<protein>
    <submittedName>
        <fullName evidence="2">Putative Arylamine N-acetyltransferase, pineal gland isozyme NAT-3</fullName>
    </submittedName>
</protein>
<dbReference type="PANTHER" id="PTHR11786">
    <property type="entry name" value="N-HYDROXYARYLAMINE O-ACETYLTRANSFERASE"/>
    <property type="match status" value="1"/>
</dbReference>
<proteinExistence type="inferred from homology"/>
<dbReference type="AlphaFoldDB" id="H0EDU6"/>
<dbReference type="Proteomes" id="UP000005446">
    <property type="component" value="Unassembled WGS sequence"/>
</dbReference>
<dbReference type="OrthoDB" id="10260017at2759"/>
<gene>
    <name evidence="2" type="ORF">M7I_0555</name>
</gene>
<dbReference type="InterPro" id="IPR001447">
    <property type="entry name" value="Arylamine_N-AcTrfase"/>
</dbReference>
<dbReference type="GO" id="GO:0016407">
    <property type="term" value="F:acetyltransferase activity"/>
    <property type="evidence" value="ECO:0007669"/>
    <property type="project" value="InterPro"/>
</dbReference>
<dbReference type="Pfam" id="PF00797">
    <property type="entry name" value="Acetyltransf_2"/>
    <property type="match status" value="1"/>
</dbReference>
<dbReference type="HOGENOM" id="CLU_2320630_0_0_1"/>
<evidence type="ECO:0000256" key="1">
    <source>
        <dbReference type="ARBA" id="ARBA00006547"/>
    </source>
</evidence>
<dbReference type="InterPro" id="IPR053710">
    <property type="entry name" value="Arylamine_NAT_domain_sf"/>
</dbReference>
<reference evidence="2 3" key="1">
    <citation type="journal article" date="2012" name="Eukaryot. Cell">
        <title>Genome sequence of the fungus Glarea lozoyensis: the first genome sequence of a species from the Helotiaceae family.</title>
        <authorList>
            <person name="Youssar L."/>
            <person name="Gruening B.A."/>
            <person name="Erxleben A."/>
            <person name="Guenther S."/>
            <person name="Huettel W."/>
        </authorList>
    </citation>
    <scope>NUCLEOTIDE SEQUENCE [LARGE SCALE GENOMIC DNA]</scope>
    <source>
        <strain evidence="3">ATCC 74030 / MF5533</strain>
    </source>
</reference>
<organism evidence="2 3">
    <name type="scientific">Glarea lozoyensis (strain ATCC 74030 / MF5533)</name>
    <dbReference type="NCBI Taxonomy" id="1104152"/>
    <lineage>
        <taxon>Eukaryota</taxon>
        <taxon>Fungi</taxon>
        <taxon>Dikarya</taxon>
        <taxon>Ascomycota</taxon>
        <taxon>Pezizomycotina</taxon>
        <taxon>Leotiomycetes</taxon>
        <taxon>Helotiales</taxon>
        <taxon>Helotiaceae</taxon>
        <taxon>Glarea</taxon>
    </lineage>
</organism>
<dbReference type="InParanoid" id="H0EDU6"/>
<name>H0EDU6_GLAL7</name>
<keyword evidence="2" id="KW-0808">Transferase</keyword>
<dbReference type="SUPFAM" id="SSF54001">
    <property type="entry name" value="Cysteine proteinases"/>
    <property type="match status" value="1"/>
</dbReference>
<comment type="caution">
    <text evidence="2">The sequence shown here is derived from an EMBL/GenBank/DDBJ whole genome shotgun (WGS) entry which is preliminary data.</text>
</comment>
<sequence length="99" mass="10985">MYEKIVTANRGRGGYCMQVNLFFATVMKSLGFELIATGGRVHIDGGPGEWSHQVNLVQINETIYLVDVGFANPALEKYFGIKLTEKEQNAIKGTMTDLK</sequence>
<evidence type="ECO:0000313" key="2">
    <source>
        <dbReference type="EMBL" id="EHL03336.1"/>
    </source>
</evidence>
<keyword evidence="3" id="KW-1185">Reference proteome</keyword>
<comment type="similarity">
    <text evidence="1">Belongs to the arylamine N-acetyltransferase family.</text>
</comment>
<accession>H0EDU6</accession>
<evidence type="ECO:0000313" key="3">
    <source>
        <dbReference type="Proteomes" id="UP000005446"/>
    </source>
</evidence>
<dbReference type="PANTHER" id="PTHR11786:SF0">
    <property type="entry name" value="ARYLAMINE N-ACETYLTRANSFERASE 4-RELATED"/>
    <property type="match status" value="1"/>
</dbReference>
<dbReference type="Gene3D" id="3.30.2140.20">
    <property type="match status" value="1"/>
</dbReference>
<dbReference type="EMBL" id="AGUE01000010">
    <property type="protein sequence ID" value="EHL03336.1"/>
    <property type="molecule type" value="Genomic_DNA"/>
</dbReference>
<dbReference type="InterPro" id="IPR038765">
    <property type="entry name" value="Papain-like_cys_pep_sf"/>
</dbReference>